<gene>
    <name evidence="2" type="ORF">PgNI_05759</name>
</gene>
<evidence type="ECO:0000313" key="2">
    <source>
        <dbReference type="RefSeq" id="XP_030982307.1"/>
    </source>
</evidence>
<sequence length="131" mass="15048">MTASALRIRTSYEALLRIRLGRAVQLKENIRYQRLLPNTQGAKGKATLATHCRELSVYDTPAEMPSPVCDPSFHHPRDLRANLSMLRCVDEDQRRCKLRERYILCVLEQRLAGGRLTTRLVRNHHSTLSVP</sequence>
<dbReference type="AlphaFoldDB" id="A0A6P8B537"/>
<dbReference type="KEGG" id="pgri:PgNI_05759"/>
<feature type="non-terminal residue" evidence="2">
    <location>
        <position position="131"/>
    </location>
</feature>
<reference evidence="2" key="3">
    <citation type="submission" date="2025-08" db="UniProtKB">
        <authorList>
            <consortium name="RefSeq"/>
        </authorList>
    </citation>
    <scope>IDENTIFICATION</scope>
    <source>
        <strain evidence="2">NI907</strain>
    </source>
</reference>
<dbReference type="GeneID" id="41960699"/>
<protein>
    <submittedName>
        <fullName evidence="2">Uncharacterized protein</fullName>
    </submittedName>
</protein>
<organism evidence="1 2">
    <name type="scientific">Pyricularia grisea</name>
    <name type="common">Crabgrass-specific blast fungus</name>
    <name type="synonym">Magnaporthe grisea</name>
    <dbReference type="NCBI Taxonomy" id="148305"/>
    <lineage>
        <taxon>Eukaryota</taxon>
        <taxon>Fungi</taxon>
        <taxon>Dikarya</taxon>
        <taxon>Ascomycota</taxon>
        <taxon>Pezizomycotina</taxon>
        <taxon>Sordariomycetes</taxon>
        <taxon>Sordariomycetidae</taxon>
        <taxon>Magnaporthales</taxon>
        <taxon>Pyriculariaceae</taxon>
        <taxon>Pyricularia</taxon>
    </lineage>
</organism>
<accession>A0A6P8B537</accession>
<evidence type="ECO:0000313" key="1">
    <source>
        <dbReference type="Proteomes" id="UP000515153"/>
    </source>
</evidence>
<name>A0A6P8B537_PYRGI</name>
<proteinExistence type="predicted"/>
<keyword evidence="1" id="KW-1185">Reference proteome</keyword>
<dbReference type="RefSeq" id="XP_030982307.1">
    <property type="nucleotide sequence ID" value="XM_031125790.1"/>
</dbReference>
<reference evidence="2" key="2">
    <citation type="submission" date="2019-10" db="EMBL/GenBank/DDBJ databases">
        <authorList>
            <consortium name="NCBI Genome Project"/>
        </authorList>
    </citation>
    <scope>NUCLEOTIDE SEQUENCE</scope>
    <source>
        <strain evidence="2">NI907</strain>
    </source>
</reference>
<dbReference type="Proteomes" id="UP000515153">
    <property type="component" value="Chromosome I"/>
</dbReference>
<reference evidence="1 2" key="1">
    <citation type="journal article" date="2019" name="Mol. Biol. Evol.">
        <title>Blast fungal genomes show frequent chromosomal changes, gene gains and losses, and effector gene turnover.</title>
        <authorList>
            <person name="Gomez Luciano L.B."/>
            <person name="Jason Tsai I."/>
            <person name="Chuma I."/>
            <person name="Tosa Y."/>
            <person name="Chen Y.H."/>
            <person name="Li J.Y."/>
            <person name="Li M.Y."/>
            <person name="Jade Lu M.Y."/>
            <person name="Nakayashiki H."/>
            <person name="Li W.H."/>
        </authorList>
    </citation>
    <scope>NUCLEOTIDE SEQUENCE [LARGE SCALE GENOMIC DNA]</scope>
    <source>
        <strain evidence="1 2">NI907</strain>
    </source>
</reference>